<dbReference type="Gene3D" id="3.10.20.30">
    <property type="match status" value="1"/>
</dbReference>
<dbReference type="Pfam" id="PF13085">
    <property type="entry name" value="Fer2_3"/>
    <property type="match status" value="1"/>
</dbReference>
<dbReference type="GO" id="GO:0051537">
    <property type="term" value="F:2 iron, 2 sulfur cluster binding"/>
    <property type="evidence" value="ECO:0007669"/>
    <property type="project" value="UniProtKB-KW"/>
</dbReference>
<keyword evidence="12 18" id="KW-0408">Iron</keyword>
<dbReference type="Pfam" id="PF13237">
    <property type="entry name" value="Fer4_10"/>
    <property type="match status" value="1"/>
</dbReference>
<dbReference type="PROSITE" id="PS51379">
    <property type="entry name" value="4FE4S_FER_2"/>
    <property type="match status" value="1"/>
</dbReference>
<gene>
    <name evidence="21" type="primary">frdB</name>
    <name evidence="21" type="ORF">SOFFGTOCOR_0051</name>
</gene>
<dbReference type="InterPro" id="IPR006058">
    <property type="entry name" value="2Fe2S_fd_BS"/>
</dbReference>
<dbReference type="GO" id="GO:0006099">
    <property type="term" value="P:tricarboxylic acid cycle"/>
    <property type="evidence" value="ECO:0007669"/>
    <property type="project" value="UniProtKB-KW"/>
</dbReference>
<feature type="domain" description="2Fe-2S ferredoxin-type" evidence="19">
    <location>
        <begin position="7"/>
        <end position="97"/>
    </location>
</feature>
<keyword evidence="13 18" id="KW-0411">Iron-sulfur</keyword>
<keyword evidence="11 21" id="KW-0560">Oxidoreductase</keyword>
<accession>A0A0M6W822</accession>
<evidence type="ECO:0000256" key="12">
    <source>
        <dbReference type="ARBA" id="ARBA00023004"/>
    </source>
</evidence>
<dbReference type="GO" id="GO:0051539">
    <property type="term" value="F:4 iron, 4 sulfur cluster binding"/>
    <property type="evidence" value="ECO:0007669"/>
    <property type="project" value="UniProtKB-KW"/>
</dbReference>
<evidence type="ECO:0000256" key="11">
    <source>
        <dbReference type="ARBA" id="ARBA00023002"/>
    </source>
</evidence>
<dbReference type="FunFam" id="3.10.20.30:FF:000009">
    <property type="entry name" value="Succinate dehydrogenase iron-sulfur subunit"/>
    <property type="match status" value="1"/>
</dbReference>
<keyword evidence="10" id="KW-0249">Electron transport</keyword>
<reference evidence="22" key="1">
    <citation type="submission" date="2015-05" db="EMBL/GenBank/DDBJ databases">
        <authorList>
            <person name="Manzano-Marin A."/>
        </authorList>
    </citation>
    <scope>NUCLEOTIDE SEQUENCE [LARGE SCALE GENOMIC DNA]</scope>
    <source>
        <strain evidence="22">officinalis</strain>
    </source>
</reference>
<comment type="subcellular location">
    <subcellularLocation>
        <location evidence="1">Cell inner membrane</location>
        <topology evidence="1">Peripheral membrane protein</topology>
        <orientation evidence="1">Cytoplasmic side</orientation>
    </subcellularLocation>
</comment>
<dbReference type="SUPFAM" id="SSF46548">
    <property type="entry name" value="alpha-helical ferredoxin"/>
    <property type="match status" value="1"/>
</dbReference>
<evidence type="ECO:0000256" key="9">
    <source>
        <dbReference type="ARBA" id="ARBA00022723"/>
    </source>
</evidence>
<evidence type="ECO:0000259" key="20">
    <source>
        <dbReference type="PROSITE" id="PS51379"/>
    </source>
</evidence>
<comment type="similarity">
    <text evidence="2 18">Belongs to the succinate dehydrogenase/fumarate reductase iron-sulfur protein family.</text>
</comment>
<keyword evidence="8 18" id="KW-0001">2Fe-2S</keyword>
<dbReference type="PROSITE" id="PS51085">
    <property type="entry name" value="2FE2S_FER_2"/>
    <property type="match status" value="1"/>
</dbReference>
<evidence type="ECO:0000256" key="17">
    <source>
        <dbReference type="ARBA" id="ARBA00049220"/>
    </source>
</evidence>
<comment type="cofactor">
    <cofactor evidence="18">
        <name>[4Fe-4S] cluster</name>
        <dbReference type="ChEBI" id="CHEBI:49883"/>
    </cofactor>
    <text evidence="18">Binds 1 [4Fe-4S] cluster.</text>
</comment>
<evidence type="ECO:0000256" key="1">
    <source>
        <dbReference type="ARBA" id="ARBA00004515"/>
    </source>
</evidence>
<dbReference type="STRING" id="1715285.SOFFGTOCOR_0051"/>
<dbReference type="InterPro" id="IPR004489">
    <property type="entry name" value="Succ_DH/fum_Rdtase_Fe-S"/>
</dbReference>
<evidence type="ECO:0000256" key="14">
    <source>
        <dbReference type="ARBA" id="ARBA00023136"/>
    </source>
</evidence>
<dbReference type="GO" id="GO:0005886">
    <property type="term" value="C:plasma membrane"/>
    <property type="evidence" value="ECO:0007669"/>
    <property type="project" value="UniProtKB-SubCell"/>
</dbReference>
<dbReference type="InterPro" id="IPR001041">
    <property type="entry name" value="2Fe-2S_ferredoxin-type"/>
</dbReference>
<keyword evidence="14" id="KW-0472">Membrane</keyword>
<dbReference type="EMBL" id="CVRF01000001">
    <property type="protein sequence ID" value="CRK85497.1"/>
    <property type="molecule type" value="Genomic_DNA"/>
</dbReference>
<sequence length="255" mass="29251">MVDKKFLKIKIMRYNPEIDEKPHLTTYNVPYNRQSSLLDVLNYIKYNFAQDLSYRWSCRMAVCGSCGLMVNSKPKLACKTFLRDYKQEIKIEALNNFPIERDLIINMKSFIKHIETVKPYIIGNKRKIDEGINLQTSAQMLKYHQFSGCINCGLCYAACPQFALNNNFIGPAAITIAERYNKDTRDNGIKTRMPILSGNNGVWNCTFVGYCSEVCPKSIDPAAAIQQSKIASAKNFFISIIKKQYKDIKNYDNKT</sequence>
<evidence type="ECO:0000256" key="16">
    <source>
        <dbReference type="ARBA" id="ARBA00034412"/>
    </source>
</evidence>
<keyword evidence="15 18" id="KW-0003">3Fe-4S</keyword>
<dbReference type="AlphaFoldDB" id="A0A0M6W822"/>
<evidence type="ECO:0000256" key="4">
    <source>
        <dbReference type="ARBA" id="ARBA00022475"/>
    </source>
</evidence>
<evidence type="ECO:0000256" key="6">
    <source>
        <dbReference type="ARBA" id="ARBA00022519"/>
    </source>
</evidence>
<evidence type="ECO:0000256" key="10">
    <source>
        <dbReference type="ARBA" id="ARBA00022982"/>
    </source>
</evidence>
<dbReference type="NCBIfam" id="NF004616">
    <property type="entry name" value="PRK05950.1"/>
    <property type="match status" value="1"/>
</dbReference>
<keyword evidence="9 18" id="KW-0479">Metal-binding</keyword>
<dbReference type="GO" id="GO:0051538">
    <property type="term" value="F:3 iron, 4 sulfur cluster binding"/>
    <property type="evidence" value="ECO:0007669"/>
    <property type="project" value="UniProtKB-KW"/>
</dbReference>
<comment type="catalytic activity">
    <reaction evidence="16">
        <text>a menaquinone + succinate = a menaquinol + fumarate</text>
        <dbReference type="Rhea" id="RHEA:27834"/>
        <dbReference type="Rhea" id="RHEA-COMP:9537"/>
        <dbReference type="Rhea" id="RHEA-COMP:9539"/>
        <dbReference type="ChEBI" id="CHEBI:16374"/>
        <dbReference type="ChEBI" id="CHEBI:18151"/>
        <dbReference type="ChEBI" id="CHEBI:29806"/>
        <dbReference type="ChEBI" id="CHEBI:30031"/>
        <dbReference type="EC" id="1.3.5.1"/>
    </reaction>
</comment>
<dbReference type="GO" id="GO:0009055">
    <property type="term" value="F:electron transfer activity"/>
    <property type="evidence" value="ECO:0007669"/>
    <property type="project" value="InterPro"/>
</dbReference>
<keyword evidence="3" id="KW-0813">Transport</keyword>
<dbReference type="InterPro" id="IPR025192">
    <property type="entry name" value="Succ_DH/fum_Rdtase_N"/>
</dbReference>
<dbReference type="GO" id="GO:0046872">
    <property type="term" value="F:metal ion binding"/>
    <property type="evidence" value="ECO:0007669"/>
    <property type="project" value="UniProtKB-KW"/>
</dbReference>
<dbReference type="PANTHER" id="PTHR43551">
    <property type="entry name" value="FUMARATE REDUCTASE IRON-SULFUR SUBUNIT"/>
    <property type="match status" value="1"/>
</dbReference>
<dbReference type="SUPFAM" id="SSF54292">
    <property type="entry name" value="2Fe-2S ferredoxin-like"/>
    <property type="match status" value="1"/>
</dbReference>
<feature type="domain" description="4Fe-4S ferredoxin-type" evidence="20">
    <location>
        <begin position="139"/>
        <end position="169"/>
    </location>
</feature>
<keyword evidence="22" id="KW-1185">Reference proteome</keyword>
<dbReference type="NCBIfam" id="NF009051">
    <property type="entry name" value="PRK12385.1"/>
    <property type="match status" value="1"/>
</dbReference>
<protein>
    <recommendedName>
        <fullName evidence="18">Succinate dehydrogenase iron-sulfur subunit</fullName>
        <ecNumber evidence="18">1.3.5.1</ecNumber>
    </recommendedName>
</protein>
<dbReference type="InterPro" id="IPR017896">
    <property type="entry name" value="4Fe4S_Fe-S-bd"/>
</dbReference>
<dbReference type="NCBIfam" id="TIGR00384">
    <property type="entry name" value="dhsB"/>
    <property type="match status" value="1"/>
</dbReference>
<dbReference type="FunFam" id="1.10.1060.10:FF:000002">
    <property type="entry name" value="Succinate dehydrogenase iron-sulfur subunit"/>
    <property type="match status" value="1"/>
</dbReference>
<evidence type="ECO:0000256" key="13">
    <source>
        <dbReference type="ARBA" id="ARBA00023014"/>
    </source>
</evidence>
<dbReference type="Gene3D" id="1.10.1060.10">
    <property type="entry name" value="Alpha-helical ferredoxin"/>
    <property type="match status" value="1"/>
</dbReference>
<evidence type="ECO:0000256" key="5">
    <source>
        <dbReference type="ARBA" id="ARBA00022485"/>
    </source>
</evidence>
<evidence type="ECO:0000256" key="3">
    <source>
        <dbReference type="ARBA" id="ARBA00022448"/>
    </source>
</evidence>
<evidence type="ECO:0000256" key="2">
    <source>
        <dbReference type="ARBA" id="ARBA00009433"/>
    </source>
</evidence>
<dbReference type="PROSITE" id="PS00198">
    <property type="entry name" value="4FE4S_FER_1"/>
    <property type="match status" value="1"/>
</dbReference>
<organism evidence="21 22">
    <name type="scientific">Candidatus Providencia siddallii</name>
    <dbReference type="NCBI Taxonomy" id="1715285"/>
    <lineage>
        <taxon>Bacteria</taxon>
        <taxon>Pseudomonadati</taxon>
        <taxon>Pseudomonadota</taxon>
        <taxon>Gammaproteobacteria</taxon>
        <taxon>Enterobacterales</taxon>
        <taxon>Morganellaceae</taxon>
        <taxon>Providencia</taxon>
    </lineage>
</organism>
<keyword evidence="7" id="KW-0816">Tricarboxylic acid cycle</keyword>
<evidence type="ECO:0000313" key="22">
    <source>
        <dbReference type="Proteomes" id="UP000242301"/>
    </source>
</evidence>
<evidence type="ECO:0000259" key="19">
    <source>
        <dbReference type="PROSITE" id="PS51085"/>
    </source>
</evidence>
<keyword evidence="6" id="KW-0997">Cell inner membrane</keyword>
<comment type="cofactor">
    <cofactor evidence="18">
        <name>[3Fe-4S] cluster</name>
        <dbReference type="ChEBI" id="CHEBI:21137"/>
    </cofactor>
    <text evidence="18">Binds 1 [3Fe-4S] cluster.</text>
</comment>
<comment type="cofactor">
    <cofactor evidence="18">
        <name>[2Fe-2S] cluster</name>
        <dbReference type="ChEBI" id="CHEBI:190135"/>
    </cofactor>
    <text evidence="18">Binds 1 [2Fe-2S] cluster.</text>
</comment>
<evidence type="ECO:0000256" key="7">
    <source>
        <dbReference type="ARBA" id="ARBA00022532"/>
    </source>
</evidence>
<dbReference type="InterPro" id="IPR009051">
    <property type="entry name" value="Helical_ferredxn"/>
</dbReference>
<evidence type="ECO:0000313" key="21">
    <source>
        <dbReference type="EMBL" id="CRK85497.1"/>
    </source>
</evidence>
<name>A0A0M6W822_9GAMM</name>
<keyword evidence="5 18" id="KW-0004">4Fe-4S</keyword>
<dbReference type="PROSITE" id="PS00197">
    <property type="entry name" value="2FE2S_FER_1"/>
    <property type="match status" value="1"/>
</dbReference>
<dbReference type="InterPro" id="IPR012675">
    <property type="entry name" value="Beta-grasp_dom_sf"/>
</dbReference>
<proteinExistence type="inferred from homology"/>
<dbReference type="InterPro" id="IPR036010">
    <property type="entry name" value="2Fe-2S_ferredoxin-like_sf"/>
</dbReference>
<dbReference type="PANTHER" id="PTHR43551:SF2">
    <property type="entry name" value="FUMARATE REDUCTASE IRON-SULFUR SUBUNIT"/>
    <property type="match status" value="1"/>
</dbReference>
<keyword evidence="4" id="KW-1003">Cell membrane</keyword>
<dbReference type="Proteomes" id="UP000242301">
    <property type="component" value="Unassembled WGS sequence"/>
</dbReference>
<dbReference type="InterPro" id="IPR017900">
    <property type="entry name" value="4Fe4S_Fe_S_CS"/>
</dbReference>
<evidence type="ECO:0000256" key="8">
    <source>
        <dbReference type="ARBA" id="ARBA00022714"/>
    </source>
</evidence>
<dbReference type="GO" id="GO:0008177">
    <property type="term" value="F:succinate dehydrogenase (quinone) activity"/>
    <property type="evidence" value="ECO:0007669"/>
    <property type="project" value="UniProtKB-EC"/>
</dbReference>
<evidence type="ECO:0000256" key="15">
    <source>
        <dbReference type="ARBA" id="ARBA00023291"/>
    </source>
</evidence>
<evidence type="ECO:0000256" key="18">
    <source>
        <dbReference type="RuleBase" id="RU361237"/>
    </source>
</evidence>
<dbReference type="GO" id="GO:0009061">
    <property type="term" value="P:anaerobic respiration"/>
    <property type="evidence" value="ECO:0007669"/>
    <property type="project" value="TreeGrafter"/>
</dbReference>
<dbReference type="EC" id="1.3.5.1" evidence="18"/>
<comment type="catalytic activity">
    <reaction evidence="17 18">
        <text>a quinone + succinate = fumarate + a quinol</text>
        <dbReference type="Rhea" id="RHEA:40523"/>
        <dbReference type="ChEBI" id="CHEBI:24646"/>
        <dbReference type="ChEBI" id="CHEBI:29806"/>
        <dbReference type="ChEBI" id="CHEBI:30031"/>
        <dbReference type="ChEBI" id="CHEBI:132124"/>
        <dbReference type="EC" id="1.3.5.1"/>
    </reaction>
</comment>